<feature type="transmembrane region" description="Helical" evidence="5">
    <location>
        <begin position="129"/>
        <end position="156"/>
    </location>
</feature>
<dbReference type="RefSeq" id="XP_025422964.1">
    <property type="nucleotide sequence ID" value="XM_025567179.1"/>
</dbReference>
<feature type="transmembrane region" description="Helical" evidence="5">
    <location>
        <begin position="163"/>
        <end position="187"/>
    </location>
</feature>
<keyword evidence="2 5" id="KW-0812">Transmembrane</keyword>
<feature type="transmembrane region" description="Helical" evidence="5">
    <location>
        <begin position="233"/>
        <end position="256"/>
    </location>
</feature>
<comment type="subcellular location">
    <subcellularLocation>
        <location evidence="1">Membrane</location>
        <topology evidence="1">Multi-pass membrane protein</topology>
    </subcellularLocation>
</comment>
<feature type="transmembrane region" description="Helical" evidence="5">
    <location>
        <begin position="42"/>
        <end position="63"/>
    </location>
</feature>
<name>A0A2S2Q391_9HEMI</name>
<evidence type="ECO:0000259" key="6">
    <source>
        <dbReference type="Pfam" id="PF03151"/>
    </source>
</evidence>
<evidence type="ECO:0000313" key="7">
    <source>
        <dbReference type="EMBL" id="MBY72167.1"/>
    </source>
</evidence>
<keyword evidence="3 5" id="KW-1133">Transmembrane helix</keyword>
<evidence type="ECO:0000256" key="4">
    <source>
        <dbReference type="ARBA" id="ARBA00023136"/>
    </source>
</evidence>
<feature type="transmembrane region" description="Helical" evidence="5">
    <location>
        <begin position="199"/>
        <end position="221"/>
    </location>
</feature>
<keyword evidence="8" id="KW-1185">Reference proteome</keyword>
<dbReference type="InterPro" id="IPR037185">
    <property type="entry name" value="EmrE-like"/>
</dbReference>
<evidence type="ECO:0000256" key="2">
    <source>
        <dbReference type="ARBA" id="ARBA00022692"/>
    </source>
</evidence>
<dbReference type="SUPFAM" id="SSF103481">
    <property type="entry name" value="Multidrug resistance efflux transporter EmrE"/>
    <property type="match status" value="1"/>
</dbReference>
<dbReference type="PANTHER" id="PTHR11132">
    <property type="entry name" value="SOLUTE CARRIER FAMILY 35"/>
    <property type="match status" value="1"/>
</dbReference>
<reference evidence="9" key="2">
    <citation type="submission" date="2025-04" db="UniProtKB">
        <authorList>
            <consortium name="RefSeq"/>
        </authorList>
    </citation>
    <scope>IDENTIFICATION</scope>
    <source>
        <tissue evidence="9">Whole body</tissue>
    </source>
</reference>
<evidence type="ECO:0000256" key="3">
    <source>
        <dbReference type="ARBA" id="ARBA00022989"/>
    </source>
</evidence>
<proteinExistence type="predicted"/>
<dbReference type="EMBL" id="GGMS01002964">
    <property type="protein sequence ID" value="MBY72167.1"/>
    <property type="molecule type" value="Transcribed_RNA"/>
</dbReference>
<accession>A0A2S2Q391</accession>
<evidence type="ECO:0000256" key="5">
    <source>
        <dbReference type="SAM" id="Phobius"/>
    </source>
</evidence>
<organism evidence="7">
    <name type="scientific">Sipha flava</name>
    <name type="common">yellow sugarcane aphid</name>
    <dbReference type="NCBI Taxonomy" id="143950"/>
    <lineage>
        <taxon>Eukaryota</taxon>
        <taxon>Metazoa</taxon>
        <taxon>Ecdysozoa</taxon>
        <taxon>Arthropoda</taxon>
        <taxon>Hexapoda</taxon>
        <taxon>Insecta</taxon>
        <taxon>Pterygota</taxon>
        <taxon>Neoptera</taxon>
        <taxon>Paraneoptera</taxon>
        <taxon>Hemiptera</taxon>
        <taxon>Sternorrhyncha</taxon>
        <taxon>Aphidomorpha</taxon>
        <taxon>Aphidoidea</taxon>
        <taxon>Aphididae</taxon>
        <taxon>Sipha</taxon>
    </lineage>
</organism>
<sequence length="328" mass="37286">MTLDALSLKYIQIFFVVIIYWIISILTVFVNKTLLSVDQLDVDAPIFIVWFQCLVSAIICFSLSRLSKMFPNAIQFPSGNPFHTFTIKKVLPLSVLYILMISTNNYCLKFVDVTFYYVGRSLTTVFNVILSYIILGQTTSTSCLLCCMAVVCGFFLGVDQENILGSFSLIGTLFGVFSSFSLAYYSIQIKKVLPEVNNQIWLLSYFNNVYATILFIPLLTLEAKELSNYNKLLEYKFILLMILGGICGLSIGYVTVLQVQVTSPLTHNISGTAKSCFQTILASFWYNQWKSTTWWFSNVIVLGGSAAYTYVKNREMDKKYRQTTYSRC</sequence>
<feature type="transmembrane region" description="Helical" evidence="5">
    <location>
        <begin position="293"/>
        <end position="311"/>
    </location>
</feature>
<evidence type="ECO:0000313" key="8">
    <source>
        <dbReference type="Proteomes" id="UP000694846"/>
    </source>
</evidence>
<feature type="transmembrane region" description="Helical" evidence="5">
    <location>
        <begin position="12"/>
        <end position="30"/>
    </location>
</feature>
<dbReference type="InterPro" id="IPR050186">
    <property type="entry name" value="TPT_transporter"/>
</dbReference>
<dbReference type="OrthoDB" id="5547497at2759"/>
<dbReference type="AlphaFoldDB" id="A0A2S2Q391"/>
<evidence type="ECO:0000313" key="9">
    <source>
        <dbReference type="RefSeq" id="XP_025422964.1"/>
    </source>
</evidence>
<protein>
    <submittedName>
        <fullName evidence="9">GDP-fucose transporter 1</fullName>
    </submittedName>
    <submittedName>
        <fullName evidence="7">Putative GDP-fucose transporter</fullName>
    </submittedName>
</protein>
<keyword evidence="4 5" id="KW-0472">Membrane</keyword>
<feature type="domain" description="Sugar phosphate transporter" evidence="6">
    <location>
        <begin position="12"/>
        <end position="277"/>
    </location>
</feature>
<dbReference type="Pfam" id="PF03151">
    <property type="entry name" value="TPT"/>
    <property type="match status" value="1"/>
</dbReference>
<dbReference type="GO" id="GO:0016020">
    <property type="term" value="C:membrane"/>
    <property type="evidence" value="ECO:0007669"/>
    <property type="project" value="UniProtKB-SubCell"/>
</dbReference>
<evidence type="ECO:0000256" key="1">
    <source>
        <dbReference type="ARBA" id="ARBA00004141"/>
    </source>
</evidence>
<gene>
    <name evidence="7" type="primary">Gfr</name>
    <name evidence="9" type="synonym">LOC112692506</name>
    <name evidence="7" type="ORF">g.115672</name>
</gene>
<dbReference type="Proteomes" id="UP000694846">
    <property type="component" value="Unplaced"/>
</dbReference>
<dbReference type="InterPro" id="IPR004853">
    <property type="entry name" value="Sugar_P_trans_dom"/>
</dbReference>
<reference evidence="7" key="1">
    <citation type="submission" date="2018-04" db="EMBL/GenBank/DDBJ databases">
        <title>Transcriptome assembly of Sipha flava.</title>
        <authorList>
            <person name="Scully E.D."/>
            <person name="Geib S.M."/>
            <person name="Palmer N.A."/>
            <person name="Koch K."/>
            <person name="Bradshaw J."/>
            <person name="Heng-Moss T."/>
            <person name="Sarath G."/>
        </authorList>
    </citation>
    <scope>NUCLEOTIDE SEQUENCE</scope>
</reference>